<keyword evidence="4 5" id="KW-0720">Serine protease</keyword>
<evidence type="ECO:0000256" key="4">
    <source>
        <dbReference type="ARBA" id="ARBA00022825"/>
    </source>
</evidence>
<dbReference type="EMBL" id="LT838813">
    <property type="protein sequence ID" value="SMD44272.1"/>
    <property type="molecule type" value="Genomic_DNA"/>
</dbReference>
<evidence type="ECO:0000256" key="2">
    <source>
        <dbReference type="ARBA" id="ARBA00022670"/>
    </source>
</evidence>
<dbReference type="PANTHER" id="PTHR43399">
    <property type="entry name" value="SUBTILISIN-RELATED"/>
    <property type="match status" value="1"/>
</dbReference>
<proteinExistence type="inferred from homology"/>
<evidence type="ECO:0000313" key="9">
    <source>
        <dbReference type="Proteomes" id="UP000192333"/>
    </source>
</evidence>
<reference evidence="9" key="1">
    <citation type="submission" date="2017-04" db="EMBL/GenBank/DDBJ databases">
        <authorList>
            <person name="Varghese N."/>
            <person name="Submissions S."/>
        </authorList>
    </citation>
    <scope>NUCLEOTIDE SEQUENCE [LARGE SCALE GENOMIC DNA]</scope>
    <source>
        <strain evidence="9">DSM 16537</strain>
    </source>
</reference>
<dbReference type="InterPro" id="IPR051048">
    <property type="entry name" value="Peptidase_S8/S53_subtilisin"/>
</dbReference>
<dbReference type="PROSITE" id="PS00138">
    <property type="entry name" value="SUBTILASE_SER"/>
    <property type="match status" value="1"/>
</dbReference>
<dbReference type="InterPro" id="IPR000209">
    <property type="entry name" value="Peptidase_S8/S53_dom"/>
</dbReference>
<dbReference type="AlphaFoldDB" id="A0A1W2H6K9"/>
<gene>
    <name evidence="8" type="ORF">SAMN00777080_2892</name>
</gene>
<evidence type="ECO:0000259" key="7">
    <source>
        <dbReference type="Pfam" id="PF00082"/>
    </source>
</evidence>
<dbReference type="SUPFAM" id="SSF52743">
    <property type="entry name" value="Subtilisin-like"/>
    <property type="match status" value="1"/>
</dbReference>
<name>A0A1W2H6K9_9BACT</name>
<dbReference type="PROSITE" id="PS00136">
    <property type="entry name" value="SUBTILASE_ASP"/>
    <property type="match status" value="1"/>
</dbReference>
<dbReference type="Gene3D" id="3.40.50.200">
    <property type="entry name" value="Peptidase S8/S53 domain"/>
    <property type="match status" value="2"/>
</dbReference>
<comment type="similarity">
    <text evidence="1 5 6">Belongs to the peptidase S8 family.</text>
</comment>
<accession>A0A1W2H6K9</accession>
<dbReference type="InterPro" id="IPR017308">
    <property type="entry name" value="Pept_S8_subtilisin_bacteroid"/>
</dbReference>
<dbReference type="PRINTS" id="PR00723">
    <property type="entry name" value="SUBTILISIN"/>
</dbReference>
<dbReference type="GO" id="GO:0004252">
    <property type="term" value="F:serine-type endopeptidase activity"/>
    <property type="evidence" value="ECO:0007669"/>
    <property type="project" value="UniProtKB-UniRule"/>
</dbReference>
<keyword evidence="3 5" id="KW-0378">Hydrolase</keyword>
<keyword evidence="9" id="KW-1185">Reference proteome</keyword>
<dbReference type="OrthoDB" id="9798386at2"/>
<dbReference type="InterPro" id="IPR023827">
    <property type="entry name" value="Peptidase_S8_Asp-AS"/>
</dbReference>
<organism evidence="8 9">
    <name type="scientific">Aquiflexum balticum DSM 16537</name>
    <dbReference type="NCBI Taxonomy" id="758820"/>
    <lineage>
        <taxon>Bacteria</taxon>
        <taxon>Pseudomonadati</taxon>
        <taxon>Bacteroidota</taxon>
        <taxon>Cytophagia</taxon>
        <taxon>Cytophagales</taxon>
        <taxon>Cyclobacteriaceae</taxon>
        <taxon>Aquiflexum</taxon>
    </lineage>
</organism>
<dbReference type="Proteomes" id="UP000192333">
    <property type="component" value="Chromosome I"/>
</dbReference>
<evidence type="ECO:0000256" key="3">
    <source>
        <dbReference type="ARBA" id="ARBA00022801"/>
    </source>
</evidence>
<feature type="active site" description="Charge relay system" evidence="5">
    <location>
        <position position="299"/>
    </location>
</feature>
<feature type="active site" description="Charge relay system" evidence="5">
    <location>
        <position position="472"/>
    </location>
</feature>
<feature type="domain" description="Peptidase S8/S53" evidence="7">
    <location>
        <begin position="91"/>
        <end position="504"/>
    </location>
</feature>
<dbReference type="STRING" id="758820.SAMN00777080_2892"/>
<dbReference type="PANTHER" id="PTHR43399:SF4">
    <property type="entry name" value="CELL WALL-ASSOCIATED PROTEASE"/>
    <property type="match status" value="1"/>
</dbReference>
<dbReference type="Pfam" id="PF00082">
    <property type="entry name" value="Peptidase_S8"/>
    <property type="match status" value="1"/>
</dbReference>
<dbReference type="InterPro" id="IPR034080">
    <property type="entry name" value="Protease_P7-like_dom"/>
</dbReference>
<dbReference type="InterPro" id="IPR036852">
    <property type="entry name" value="Peptidase_S8/S53_dom_sf"/>
</dbReference>
<feature type="active site" description="Charge relay system" evidence="5">
    <location>
        <position position="98"/>
    </location>
</feature>
<evidence type="ECO:0000256" key="6">
    <source>
        <dbReference type="RuleBase" id="RU003355"/>
    </source>
</evidence>
<dbReference type="InterPro" id="IPR015500">
    <property type="entry name" value="Peptidase_S8_subtilisin-rel"/>
</dbReference>
<dbReference type="InterPro" id="IPR023828">
    <property type="entry name" value="Peptidase_S8_Ser-AS"/>
</dbReference>
<dbReference type="GO" id="GO:0006508">
    <property type="term" value="P:proteolysis"/>
    <property type="evidence" value="ECO:0007669"/>
    <property type="project" value="UniProtKB-KW"/>
</dbReference>
<dbReference type="PROSITE" id="PS51892">
    <property type="entry name" value="SUBTILASE"/>
    <property type="match status" value="1"/>
</dbReference>
<evidence type="ECO:0000256" key="1">
    <source>
        <dbReference type="ARBA" id="ARBA00011073"/>
    </source>
</evidence>
<evidence type="ECO:0000256" key="5">
    <source>
        <dbReference type="PROSITE-ProRule" id="PRU01240"/>
    </source>
</evidence>
<protein>
    <submittedName>
        <fullName evidence="8">Subtilisin-like serine proteases</fullName>
    </submittedName>
</protein>
<dbReference type="CDD" id="cd07483">
    <property type="entry name" value="Peptidases_S8_Subtilisin_Novo-like"/>
    <property type="match status" value="1"/>
</dbReference>
<keyword evidence="2 5" id="KW-0645">Protease</keyword>
<sequence length="553" mass="61253">MTLNPFNYSKTAISTRISTFVIFVFIFSACSTLSPIPKPIENKGKSISKSMDLTESEKKNWFHLDLLNDTIPGLSLNRAYTEIIKDKKGAPVTVAVLDSGMDLDHEDLMEVLWSNSREIPGNSIDNDNNGYIDDIHGYNFLGESYHEQVEYTRILRLGIGDESYQEKAKTAYNKEFSEITEGFEQMQGMAFFLEEADKFIVRELGKSTYEAADLKNIEPDNEMAEQILFFLKEMLSYGDNIEDLKVMIAEGITQMDTRLNYHLNIDFNGREKVGDDPYDITDLGYGNGNPKNLVKDESHATHVAGIIAAKRDNSLGILGVADNVSIMSIRAVPDGDEYDKDVALGIRYAVDNGAKIINASFGKSFSPNAEWVYDALKYAASKDVLFVLAAGNDGNDMDDLNNPNFPNDHQFVKGQEFIDNVITVGALTPYFGEDLVAVFSNFGKENVDVFAPGDDIYSTMPENEYDFQGGTSMAAPMVSGLAALIRSHYPQLSAAQVKKIIMESGIKPKLNVVVAGDPEKVLPFEQLSKSGKMVNAYNALIMAEKVARGKTKL</sequence>
<dbReference type="PIRSF" id="PIRSF037892">
    <property type="entry name" value="Subtilisin_rel_SRU_0565"/>
    <property type="match status" value="1"/>
</dbReference>
<evidence type="ECO:0000313" key="8">
    <source>
        <dbReference type="EMBL" id="SMD44272.1"/>
    </source>
</evidence>